<dbReference type="EMBL" id="CP075587">
    <property type="protein sequence ID" value="QYF49159.1"/>
    <property type="molecule type" value="Genomic_DNA"/>
</dbReference>
<dbReference type="Proteomes" id="UP000826014">
    <property type="component" value="Chromosome"/>
</dbReference>
<dbReference type="RefSeq" id="WP_215217646.1">
    <property type="nucleotide sequence ID" value="NZ_CP075587.1"/>
</dbReference>
<evidence type="ECO:0000313" key="2">
    <source>
        <dbReference type="Proteomes" id="UP000826014"/>
    </source>
</evidence>
<reference evidence="1 2" key="1">
    <citation type="journal article" date="2022" name="bioRxiv">
        <title>Ecology and evolution of chlamydial symbionts of arthropods.</title>
        <authorList>
            <person name="Halter T."/>
            <person name="Koestlbacher S."/>
            <person name="Collingro A."/>
            <person name="Sixt B.S."/>
            <person name="Toenshoff E.R."/>
            <person name="Hendrickx F."/>
            <person name="Kostanjsek R."/>
            <person name="Horn M."/>
        </authorList>
    </citation>
    <scope>NUCLEOTIDE SEQUENCE [LARGE SCALE GENOMIC DNA]</scope>
    <source>
        <strain evidence="1">W744xW776</strain>
    </source>
</reference>
<protein>
    <submittedName>
        <fullName evidence="1">Uncharacterized protein</fullName>
    </submittedName>
</protein>
<evidence type="ECO:0000313" key="1">
    <source>
        <dbReference type="EMBL" id="QYF49159.1"/>
    </source>
</evidence>
<accession>A0ABX8V1U0</accession>
<organism evidence="1 2">
    <name type="scientific">Candidatus Rhabdochlamydia oedothoracis</name>
    <dbReference type="NCBI Taxonomy" id="2720720"/>
    <lineage>
        <taxon>Bacteria</taxon>
        <taxon>Pseudomonadati</taxon>
        <taxon>Chlamydiota</taxon>
        <taxon>Chlamydiia</taxon>
        <taxon>Parachlamydiales</taxon>
        <taxon>Candidatus Rhabdochlamydiaceae</taxon>
        <taxon>Candidatus Rhabdochlamydia</taxon>
    </lineage>
</organism>
<gene>
    <name evidence="1" type="ORF">RHABOEDO_001440</name>
</gene>
<sequence>MTPQIVTSIEEKIKFAGYSFYLLLKNCPVKRERRDDILGITDEELETWIQQQVTIPIDNTFPKYVMENVEHLKSIGSIAKCIF</sequence>
<keyword evidence="2" id="KW-1185">Reference proteome</keyword>
<proteinExistence type="predicted"/>
<name>A0ABX8V1U0_9BACT</name>